<dbReference type="GO" id="GO:0016020">
    <property type="term" value="C:membrane"/>
    <property type="evidence" value="ECO:0007669"/>
    <property type="project" value="UniProtKB-SubCell"/>
</dbReference>
<feature type="domain" description="Dihydroorotate dehydrogenase catalytic" evidence="13">
    <location>
        <begin position="48"/>
        <end position="324"/>
    </location>
</feature>
<evidence type="ECO:0000256" key="1">
    <source>
        <dbReference type="ARBA" id="ARBA00001917"/>
    </source>
</evidence>
<gene>
    <name evidence="14" type="ORF">METZ01_LOCUS214101</name>
</gene>
<dbReference type="PANTHER" id="PTHR48109:SF4">
    <property type="entry name" value="DIHYDROOROTATE DEHYDROGENASE (QUINONE), MITOCHONDRIAL"/>
    <property type="match status" value="1"/>
</dbReference>
<dbReference type="EMBL" id="UINC01049449">
    <property type="protein sequence ID" value="SVB61247.1"/>
    <property type="molecule type" value="Genomic_DNA"/>
</dbReference>
<dbReference type="InterPro" id="IPR005720">
    <property type="entry name" value="Dihydroorotate_DH_cat"/>
</dbReference>
<evidence type="ECO:0000256" key="9">
    <source>
        <dbReference type="ARBA" id="ARBA00022975"/>
    </source>
</evidence>
<organism evidence="14">
    <name type="scientific">marine metagenome</name>
    <dbReference type="NCBI Taxonomy" id="408172"/>
    <lineage>
        <taxon>unclassified sequences</taxon>
        <taxon>metagenomes</taxon>
        <taxon>ecological metagenomes</taxon>
    </lineage>
</organism>
<comment type="function">
    <text evidence="2">Catalyzes the conversion of dihydroorotate to orotate with quinone as electron acceptor.</text>
</comment>
<protein>
    <recommendedName>
        <fullName evidence="6">dihydroorotate dehydrogenase (quinone)</fullName>
        <ecNumber evidence="6">1.3.5.2</ecNumber>
    </recommendedName>
</protein>
<dbReference type="GO" id="GO:0106430">
    <property type="term" value="F:dihydroorotate dehydrogenase (quinone) activity"/>
    <property type="evidence" value="ECO:0007669"/>
    <property type="project" value="UniProtKB-EC"/>
</dbReference>
<dbReference type="PIRSF" id="PIRSF000164">
    <property type="entry name" value="DHO_oxidase"/>
    <property type="match status" value="1"/>
</dbReference>
<dbReference type="InterPro" id="IPR012135">
    <property type="entry name" value="Dihydroorotate_DH_1_2"/>
</dbReference>
<evidence type="ECO:0000256" key="8">
    <source>
        <dbReference type="ARBA" id="ARBA00022643"/>
    </source>
</evidence>
<comment type="pathway">
    <text evidence="4">Pyrimidine metabolism; UMP biosynthesis via de novo pathway; orotate from (S)-dihydroorotate (quinone route): step 1/1.</text>
</comment>
<dbReference type="PROSITE" id="PS00911">
    <property type="entry name" value="DHODEHASE_1"/>
    <property type="match status" value="1"/>
</dbReference>
<dbReference type="EC" id="1.3.5.2" evidence="6"/>
<sequence length="338" mass="37204">MEFYKHIIRPLLFKLPPETGHTFTTTAFRNASIWKLWNTINRITDERLKLSIAGISLDNPIGLAAGFDKNCLFLSGIRSLGFGYIVGGTVTLNPRPGNKHPRLFRNTKDKALVNALGFPNVGAKEVARNIQRNPSNPAIISISGLTVGEFVECAKLIDPLVEGLELNISSPNTVGLRIFHKIESFRDLIQNINQTRTKPLFIKLPPYYDSESQQLCFQIIKTSLDEGIDGFSVANTIPVKDKRLGVGSGGVSGKPLFETMVRMVQEIRQEIGQKLVINGCGGIFTSDDAIRTFLAGADTVQLYTGLIYEGPSIISKINQGLLDYLNEQGLEKISLVKG</sequence>
<dbReference type="NCBIfam" id="NF003652">
    <property type="entry name" value="PRK05286.2-5"/>
    <property type="match status" value="1"/>
</dbReference>
<comment type="subcellular location">
    <subcellularLocation>
        <location evidence="3">Membrane</location>
    </subcellularLocation>
</comment>
<comment type="similarity">
    <text evidence="5">Belongs to the dihydroorotate dehydrogenase family. Type 2 subfamily.</text>
</comment>
<keyword evidence="7" id="KW-0285">Flavoprotein</keyword>
<evidence type="ECO:0000256" key="2">
    <source>
        <dbReference type="ARBA" id="ARBA00003125"/>
    </source>
</evidence>
<dbReference type="SUPFAM" id="SSF51395">
    <property type="entry name" value="FMN-linked oxidoreductases"/>
    <property type="match status" value="1"/>
</dbReference>
<evidence type="ECO:0000256" key="5">
    <source>
        <dbReference type="ARBA" id="ARBA00005359"/>
    </source>
</evidence>
<dbReference type="NCBIfam" id="TIGR01036">
    <property type="entry name" value="pyrD_sub2"/>
    <property type="match status" value="1"/>
</dbReference>
<evidence type="ECO:0000256" key="7">
    <source>
        <dbReference type="ARBA" id="ARBA00022630"/>
    </source>
</evidence>
<dbReference type="GO" id="GO:0044205">
    <property type="term" value="P:'de novo' UMP biosynthetic process"/>
    <property type="evidence" value="ECO:0007669"/>
    <property type="project" value="UniProtKB-UniPathway"/>
</dbReference>
<proteinExistence type="inferred from homology"/>
<accession>A0A382FGJ5</accession>
<evidence type="ECO:0000256" key="11">
    <source>
        <dbReference type="ARBA" id="ARBA00023136"/>
    </source>
</evidence>
<dbReference type="UniPathway" id="UPA00070">
    <property type="reaction ID" value="UER00946"/>
</dbReference>
<keyword evidence="11" id="KW-0472">Membrane</keyword>
<comment type="catalytic activity">
    <reaction evidence="12">
        <text>(S)-dihydroorotate + a quinone = orotate + a quinol</text>
        <dbReference type="Rhea" id="RHEA:30187"/>
        <dbReference type="ChEBI" id="CHEBI:24646"/>
        <dbReference type="ChEBI" id="CHEBI:30839"/>
        <dbReference type="ChEBI" id="CHEBI:30864"/>
        <dbReference type="ChEBI" id="CHEBI:132124"/>
        <dbReference type="EC" id="1.3.5.2"/>
    </reaction>
</comment>
<keyword evidence="10" id="KW-0560">Oxidoreductase</keyword>
<evidence type="ECO:0000256" key="6">
    <source>
        <dbReference type="ARBA" id="ARBA00012791"/>
    </source>
</evidence>
<reference evidence="14" key="1">
    <citation type="submission" date="2018-05" db="EMBL/GenBank/DDBJ databases">
        <authorList>
            <person name="Lanie J.A."/>
            <person name="Ng W.-L."/>
            <person name="Kazmierczak K.M."/>
            <person name="Andrzejewski T.M."/>
            <person name="Davidsen T.M."/>
            <person name="Wayne K.J."/>
            <person name="Tettelin H."/>
            <person name="Glass J.I."/>
            <person name="Rusch D."/>
            <person name="Podicherti R."/>
            <person name="Tsui H.-C.T."/>
            <person name="Winkler M.E."/>
        </authorList>
    </citation>
    <scope>NUCLEOTIDE SEQUENCE</scope>
</reference>
<evidence type="ECO:0000313" key="14">
    <source>
        <dbReference type="EMBL" id="SVB61247.1"/>
    </source>
</evidence>
<dbReference type="InterPro" id="IPR013785">
    <property type="entry name" value="Aldolase_TIM"/>
</dbReference>
<dbReference type="InterPro" id="IPR005719">
    <property type="entry name" value="Dihydroorotate_DH_2"/>
</dbReference>
<name>A0A382FGJ5_9ZZZZ</name>
<evidence type="ECO:0000256" key="10">
    <source>
        <dbReference type="ARBA" id="ARBA00023002"/>
    </source>
</evidence>
<dbReference type="GO" id="GO:0005737">
    <property type="term" value="C:cytoplasm"/>
    <property type="evidence" value="ECO:0007669"/>
    <property type="project" value="InterPro"/>
</dbReference>
<evidence type="ECO:0000259" key="13">
    <source>
        <dbReference type="Pfam" id="PF01180"/>
    </source>
</evidence>
<evidence type="ECO:0000256" key="12">
    <source>
        <dbReference type="ARBA" id="ARBA00048639"/>
    </source>
</evidence>
<keyword evidence="9" id="KW-0665">Pyrimidine biosynthesis</keyword>
<dbReference type="CDD" id="cd04738">
    <property type="entry name" value="DHOD_2_like"/>
    <property type="match status" value="1"/>
</dbReference>
<keyword evidence="8" id="KW-0288">FMN</keyword>
<evidence type="ECO:0000256" key="4">
    <source>
        <dbReference type="ARBA" id="ARBA00005161"/>
    </source>
</evidence>
<dbReference type="InterPro" id="IPR050074">
    <property type="entry name" value="DHO_dehydrogenase"/>
</dbReference>
<dbReference type="Pfam" id="PF01180">
    <property type="entry name" value="DHO_dh"/>
    <property type="match status" value="1"/>
</dbReference>
<dbReference type="PANTHER" id="PTHR48109">
    <property type="entry name" value="DIHYDROOROTATE DEHYDROGENASE (QUINONE), MITOCHONDRIAL-RELATED"/>
    <property type="match status" value="1"/>
</dbReference>
<dbReference type="AlphaFoldDB" id="A0A382FGJ5"/>
<dbReference type="InterPro" id="IPR001295">
    <property type="entry name" value="Dihydroorotate_DH_CS"/>
</dbReference>
<dbReference type="GO" id="GO:0006207">
    <property type="term" value="P:'de novo' pyrimidine nucleobase biosynthetic process"/>
    <property type="evidence" value="ECO:0007669"/>
    <property type="project" value="InterPro"/>
</dbReference>
<evidence type="ECO:0000256" key="3">
    <source>
        <dbReference type="ARBA" id="ARBA00004370"/>
    </source>
</evidence>
<dbReference type="Gene3D" id="3.20.20.70">
    <property type="entry name" value="Aldolase class I"/>
    <property type="match status" value="1"/>
</dbReference>
<comment type="cofactor">
    <cofactor evidence="1">
        <name>FMN</name>
        <dbReference type="ChEBI" id="CHEBI:58210"/>
    </cofactor>
</comment>